<evidence type="ECO:0000313" key="1">
    <source>
        <dbReference type="EMBL" id="CAB4164796.1"/>
    </source>
</evidence>
<reference evidence="1" key="1">
    <citation type="submission" date="2020-04" db="EMBL/GenBank/DDBJ databases">
        <authorList>
            <person name="Chiriac C."/>
            <person name="Salcher M."/>
            <person name="Ghai R."/>
            <person name="Kavagutti S V."/>
        </authorList>
    </citation>
    <scope>NUCLEOTIDE SEQUENCE</scope>
</reference>
<proteinExistence type="predicted"/>
<dbReference type="EMBL" id="LR796766">
    <property type="protein sequence ID" value="CAB4164796.1"/>
    <property type="molecule type" value="Genomic_DNA"/>
</dbReference>
<protein>
    <submittedName>
        <fullName evidence="1">Uncharacterized protein</fullName>
    </submittedName>
</protein>
<sequence>MEELINKAIPVTGDFVAFKMDDELKVGRIEFIMDQPGWLGLEDSEYAVETKEGQIAVLVRCYEEEDGIWEEEPELYTLKLSDLTRIDSLMVERDVVTEETGGMLTPLPDEEMNKQAPCWDGYVQRGMKPGANGKPVPNCVPVKKSAFEGFGKDYTKSTRIVLL</sequence>
<gene>
    <name evidence="1" type="ORF">UFOVP828_125</name>
</gene>
<organism evidence="1">
    <name type="scientific">uncultured Caudovirales phage</name>
    <dbReference type="NCBI Taxonomy" id="2100421"/>
    <lineage>
        <taxon>Viruses</taxon>
        <taxon>Duplodnaviria</taxon>
        <taxon>Heunggongvirae</taxon>
        <taxon>Uroviricota</taxon>
        <taxon>Caudoviricetes</taxon>
        <taxon>Peduoviridae</taxon>
        <taxon>Maltschvirus</taxon>
        <taxon>Maltschvirus maltsch</taxon>
    </lineage>
</organism>
<accession>A0A6J5P491</accession>
<name>A0A6J5P491_9CAUD</name>